<dbReference type="InterPro" id="IPR029489">
    <property type="entry name" value="OGT/SEC/SPY_C"/>
</dbReference>
<reference evidence="10" key="1">
    <citation type="submission" date="2006-09" db="EMBL/GenBank/DDBJ databases">
        <title>Complete sequence of Rhodopseudomonas palustris BisA53.</title>
        <authorList>
            <consortium name="US DOE Joint Genome Institute"/>
            <person name="Copeland A."/>
            <person name="Lucas S."/>
            <person name="Lapidus A."/>
            <person name="Barry K."/>
            <person name="Detter J.C."/>
            <person name="Glavina del Rio T."/>
            <person name="Hammon N."/>
            <person name="Israni S."/>
            <person name="Dalin E."/>
            <person name="Tice H."/>
            <person name="Pitluck S."/>
            <person name="Chain P."/>
            <person name="Malfatti S."/>
            <person name="Shin M."/>
            <person name="Vergez L."/>
            <person name="Schmutz J."/>
            <person name="Larimer F."/>
            <person name="Land M."/>
            <person name="Hauser L."/>
            <person name="Pelletier D.A."/>
            <person name="Kyrpides N."/>
            <person name="Kim E."/>
            <person name="Harwood C.S."/>
            <person name="Oda Y."/>
            <person name="Richardson P."/>
        </authorList>
    </citation>
    <scope>NUCLEOTIDE SEQUENCE [LARGE SCALE GENOMIC DNA]</scope>
    <source>
        <strain evidence="10">BisA53</strain>
    </source>
</reference>
<dbReference type="PANTHER" id="PTHR44835:SF1">
    <property type="entry name" value="PROTEIN O-GLCNAC TRANSFERASE"/>
    <property type="match status" value="1"/>
</dbReference>
<dbReference type="UniPathway" id="UPA00378"/>
<feature type="repeat" description="TPR" evidence="8">
    <location>
        <begin position="192"/>
        <end position="225"/>
    </location>
</feature>
<accession>Q07NM8</accession>
<evidence type="ECO:0000313" key="10">
    <source>
        <dbReference type="EMBL" id="ABJ06456.1"/>
    </source>
</evidence>
<sequence>MALKIRDDSKQSFVVKPLPAPLQAKFDQAFQLQQNGQLALAKNLYEEILETHPKHLDTLQCLGVIAIHSKDFEHGVKLITKVIRALPQVAILHCNLGVALYNLKRLDEALASYERALALDPTLVQAHNNRGNTLQDMKRSNEALESYDRALAIQPNYAEAHNNRGNALLSLQQFDAAIASYDKALALKPEYAEAFNNRGNALFQCNRHHEAIASCAKALSIDPNYFFAHSVIGQCLTALGHIDQAIAHFDAALAIKPDCDEAISAKIFAFDFVENATFEQHRDVRRAWWNELGSKIAANQPPRQYRNTRDPNRRLVVGYVSSDFRRHSAGLAVKPVLQYSDRSQIETVCYSCFELEDDVTAEFRGLADRWRNASGWSDARFADEIRRDQIDILVDLSGHTSGNRLEVFARKPAPIQVHGWGHGTPPGLPTIDYVFSDPVTIPVDARRLFSEAIYDLPCAMTLEPLRDEVPRGGLPALTTGHVTLGVFNRIGKISDASAQAWAQILHLVPNARFVVKHWGLDDALTRDNLLARFARLGVPPERIALRGTTSRPDHLAALNGVDICLDTFPQNGGVSTWEALQMGVPVVALIGATASSRVAAAILTAVGMTDWIADSPESYVATVVTQGSKLNELSRLRRALPGRVAASVAGNPTAYAEQVSKAYRNMWQAYCSTSAA</sequence>
<dbReference type="PANTHER" id="PTHR44835">
    <property type="entry name" value="UDP-N-ACETYLGLUCOSAMINE--PEPTIDE N-ACETYLGLUCOSAMINYLTRANSFERASE SPINDLY-RELATED"/>
    <property type="match status" value="1"/>
</dbReference>
<dbReference type="AlphaFoldDB" id="Q07NM8"/>
<keyword evidence="4" id="KW-0328">Glycosyltransferase</keyword>
<dbReference type="InterPro" id="IPR019734">
    <property type="entry name" value="TPR_rpt"/>
</dbReference>
<feature type="repeat" description="TPR" evidence="8">
    <location>
        <begin position="124"/>
        <end position="157"/>
    </location>
</feature>
<dbReference type="PROSITE" id="PS50005">
    <property type="entry name" value="TPR"/>
    <property type="match status" value="5"/>
</dbReference>
<dbReference type="SUPFAM" id="SSF48452">
    <property type="entry name" value="TPR-like"/>
    <property type="match status" value="1"/>
</dbReference>
<evidence type="ECO:0000256" key="1">
    <source>
        <dbReference type="ARBA" id="ARBA00004922"/>
    </source>
</evidence>
<keyword evidence="6" id="KW-0677">Repeat</keyword>
<keyword evidence="7 8" id="KW-0802">TPR repeat</keyword>
<evidence type="ECO:0000256" key="6">
    <source>
        <dbReference type="ARBA" id="ARBA00022737"/>
    </source>
</evidence>
<dbReference type="Pfam" id="PF14559">
    <property type="entry name" value="TPR_19"/>
    <property type="match status" value="1"/>
</dbReference>
<protein>
    <recommendedName>
        <fullName evidence="3">protein O-GlcNAc transferase</fullName>
        <ecNumber evidence="3">2.4.1.255</ecNumber>
    </recommendedName>
</protein>
<dbReference type="eggNOG" id="COG3914">
    <property type="taxonomic scope" value="Bacteria"/>
</dbReference>
<feature type="domain" description="O-GlcNAc transferase C-terminal" evidence="9">
    <location>
        <begin position="300"/>
        <end position="454"/>
    </location>
</feature>
<evidence type="ECO:0000256" key="2">
    <source>
        <dbReference type="ARBA" id="ARBA00005386"/>
    </source>
</evidence>
<proteinExistence type="inferred from homology"/>
<keyword evidence="5" id="KW-0808">Transferase</keyword>
<dbReference type="eggNOG" id="COG0457">
    <property type="taxonomic scope" value="Bacteria"/>
</dbReference>
<dbReference type="InterPro" id="IPR011990">
    <property type="entry name" value="TPR-like_helical_dom_sf"/>
</dbReference>
<dbReference type="KEGG" id="rpe:RPE_2518"/>
<evidence type="ECO:0000256" key="8">
    <source>
        <dbReference type="PROSITE-ProRule" id="PRU00339"/>
    </source>
</evidence>
<feature type="repeat" description="TPR" evidence="8">
    <location>
        <begin position="158"/>
        <end position="191"/>
    </location>
</feature>
<evidence type="ECO:0000256" key="7">
    <source>
        <dbReference type="ARBA" id="ARBA00022803"/>
    </source>
</evidence>
<dbReference type="PROSITE" id="PS50293">
    <property type="entry name" value="TPR_REGION"/>
    <property type="match status" value="2"/>
</dbReference>
<dbReference type="HOGENOM" id="CLU_001721_4_0_5"/>
<dbReference type="SUPFAM" id="SSF48439">
    <property type="entry name" value="Protein prenylyltransferase"/>
    <property type="match status" value="1"/>
</dbReference>
<feature type="repeat" description="TPR" evidence="8">
    <location>
        <begin position="90"/>
        <end position="123"/>
    </location>
</feature>
<dbReference type="EMBL" id="CP000463">
    <property type="protein sequence ID" value="ABJ06456.1"/>
    <property type="molecule type" value="Genomic_DNA"/>
</dbReference>
<dbReference type="SMART" id="SM00028">
    <property type="entry name" value="TPR"/>
    <property type="match status" value="7"/>
</dbReference>
<evidence type="ECO:0000256" key="3">
    <source>
        <dbReference type="ARBA" id="ARBA00011970"/>
    </source>
</evidence>
<comment type="pathway">
    <text evidence="1">Protein modification; protein glycosylation.</text>
</comment>
<dbReference type="STRING" id="316055.RPE_2518"/>
<gene>
    <name evidence="10" type="ordered locus">RPE_2518</name>
</gene>
<name>Q07NM8_RHOP5</name>
<evidence type="ECO:0000256" key="5">
    <source>
        <dbReference type="ARBA" id="ARBA00022679"/>
    </source>
</evidence>
<dbReference type="Gene3D" id="3.40.50.2000">
    <property type="entry name" value="Glycogen Phosphorylase B"/>
    <property type="match status" value="1"/>
</dbReference>
<dbReference type="Gene3D" id="3.40.50.11380">
    <property type="match status" value="1"/>
</dbReference>
<dbReference type="Pfam" id="PF00515">
    <property type="entry name" value="TPR_1"/>
    <property type="match status" value="2"/>
</dbReference>
<organism evidence="10">
    <name type="scientific">Rhodopseudomonas palustris (strain BisA53)</name>
    <dbReference type="NCBI Taxonomy" id="316055"/>
    <lineage>
        <taxon>Bacteria</taxon>
        <taxon>Pseudomonadati</taxon>
        <taxon>Pseudomonadota</taxon>
        <taxon>Alphaproteobacteria</taxon>
        <taxon>Hyphomicrobiales</taxon>
        <taxon>Nitrobacteraceae</taxon>
        <taxon>Rhodopseudomonas</taxon>
    </lineage>
</organism>
<dbReference type="Pfam" id="PF13844">
    <property type="entry name" value="Glyco_transf_41"/>
    <property type="match status" value="2"/>
</dbReference>
<dbReference type="GO" id="GO:0097363">
    <property type="term" value="F:protein O-acetylglucosaminyltransferase activity"/>
    <property type="evidence" value="ECO:0007669"/>
    <property type="project" value="UniProtKB-EC"/>
</dbReference>
<dbReference type="SUPFAM" id="SSF53756">
    <property type="entry name" value="UDP-Glycosyltransferase/glycogen phosphorylase"/>
    <property type="match status" value="1"/>
</dbReference>
<dbReference type="EC" id="2.4.1.255" evidence="3"/>
<evidence type="ECO:0000256" key="4">
    <source>
        <dbReference type="ARBA" id="ARBA00022676"/>
    </source>
</evidence>
<feature type="repeat" description="TPR" evidence="8">
    <location>
        <begin position="226"/>
        <end position="259"/>
    </location>
</feature>
<dbReference type="Gene3D" id="1.25.40.10">
    <property type="entry name" value="Tetratricopeptide repeat domain"/>
    <property type="match status" value="3"/>
</dbReference>
<dbReference type="OrthoDB" id="146908at2"/>
<feature type="domain" description="O-GlcNAc transferase C-terminal" evidence="9">
    <location>
        <begin position="482"/>
        <end position="655"/>
    </location>
</feature>
<dbReference type="Pfam" id="PF13414">
    <property type="entry name" value="TPR_11"/>
    <property type="match status" value="1"/>
</dbReference>
<comment type="similarity">
    <text evidence="2">Belongs to the glycosyltransferase 41 family. O-GlcNAc transferase subfamily.</text>
</comment>
<dbReference type="CAZy" id="GT41">
    <property type="family name" value="Glycosyltransferase Family 41"/>
</dbReference>
<dbReference type="InterPro" id="IPR051939">
    <property type="entry name" value="Glycosyltr_41/O-GlcNAc_trsf"/>
</dbReference>
<evidence type="ECO:0000259" key="9">
    <source>
        <dbReference type="Pfam" id="PF13844"/>
    </source>
</evidence>